<dbReference type="Pfam" id="PF14017">
    <property type="entry name" value="DUF4233"/>
    <property type="match status" value="1"/>
</dbReference>
<keyword evidence="4" id="KW-1185">Reference proteome</keyword>
<feature type="region of interest" description="Disordered" evidence="1">
    <location>
        <begin position="1"/>
        <end position="25"/>
    </location>
</feature>
<proteinExistence type="predicted"/>
<reference evidence="3 4" key="1">
    <citation type="submission" date="2019-09" db="EMBL/GenBank/DDBJ databases">
        <title>Phylogeny of genus Pseudoclavibacter and closely related genus.</title>
        <authorList>
            <person name="Li Y."/>
        </authorList>
    </citation>
    <scope>NUCLEOTIDE SEQUENCE [LARGE SCALE GENOMIC DNA]</scope>
    <source>
        <strain evidence="3 4">EGI 60007</strain>
    </source>
</reference>
<dbReference type="RefSeq" id="WP_158029961.1">
    <property type="nucleotide sequence ID" value="NZ_BMHG01000002.1"/>
</dbReference>
<dbReference type="Proteomes" id="UP000431744">
    <property type="component" value="Unassembled WGS sequence"/>
</dbReference>
<organism evidence="3 4">
    <name type="scientific">Pseudoclavibacter endophyticus</name>
    <dbReference type="NCBI Taxonomy" id="1778590"/>
    <lineage>
        <taxon>Bacteria</taxon>
        <taxon>Bacillati</taxon>
        <taxon>Actinomycetota</taxon>
        <taxon>Actinomycetes</taxon>
        <taxon>Micrococcales</taxon>
        <taxon>Microbacteriaceae</taxon>
        <taxon>Pseudoclavibacter</taxon>
    </lineage>
</organism>
<gene>
    <name evidence="3" type="ORF">F8O04_13740</name>
</gene>
<feature type="compositionally biased region" description="Basic and acidic residues" evidence="1">
    <location>
        <begin position="1"/>
        <end position="22"/>
    </location>
</feature>
<feature type="transmembrane region" description="Helical" evidence="2">
    <location>
        <begin position="36"/>
        <end position="58"/>
    </location>
</feature>
<comment type="caution">
    <text evidence="3">The sequence shown here is derived from an EMBL/GenBank/DDBJ whole genome shotgun (WGS) entry which is preliminary data.</text>
</comment>
<dbReference type="InterPro" id="IPR025327">
    <property type="entry name" value="DUF4233"/>
</dbReference>
<feature type="transmembrane region" description="Helical" evidence="2">
    <location>
        <begin position="65"/>
        <end position="86"/>
    </location>
</feature>
<keyword evidence="2" id="KW-0472">Membrane</keyword>
<accession>A0A6H9WNG2</accession>
<evidence type="ECO:0000256" key="1">
    <source>
        <dbReference type="SAM" id="MobiDB-lite"/>
    </source>
</evidence>
<name>A0A6H9WNG2_9MICO</name>
<evidence type="ECO:0000256" key="2">
    <source>
        <dbReference type="SAM" id="Phobius"/>
    </source>
</evidence>
<evidence type="ECO:0000313" key="3">
    <source>
        <dbReference type="EMBL" id="KAB1646795.1"/>
    </source>
</evidence>
<protein>
    <submittedName>
        <fullName evidence="3">DUF4233 domain-containing protein</fullName>
    </submittedName>
</protein>
<evidence type="ECO:0000313" key="4">
    <source>
        <dbReference type="Proteomes" id="UP000431744"/>
    </source>
</evidence>
<dbReference type="EMBL" id="WBJY01000004">
    <property type="protein sequence ID" value="KAB1646795.1"/>
    <property type="molecule type" value="Genomic_DNA"/>
</dbReference>
<feature type="transmembrane region" description="Helical" evidence="2">
    <location>
        <begin position="98"/>
        <end position="126"/>
    </location>
</feature>
<keyword evidence="2" id="KW-1133">Transmembrane helix</keyword>
<dbReference type="AlphaFoldDB" id="A0A6H9WNG2"/>
<keyword evidence="2" id="KW-0812">Transmembrane</keyword>
<sequence length="162" mass="17648">MPVAVARDDRTSDDDRADDAARAPRPRRRRSMRENLGSILIAFELFAIFCSTLTFFGLRILPAPLALGGGAAVCVVLIALVFAFRYEWGFVAGWVAHIALVLTGFLHPGMFVVAGIFLATWAFIMIKGGEIDRARAPIIAEYERALAAGEINPDGTPRDRTA</sequence>
<dbReference type="OrthoDB" id="3267755at2"/>